<evidence type="ECO:0000256" key="2">
    <source>
        <dbReference type="SAM" id="MobiDB-lite"/>
    </source>
</evidence>
<sequence>MKLEDVKKFLAENKDQDDVKAYLGELSAVSADKVKGFLDTADGKRLIQPRLDSYFTKGLETWKQNNLESLIEEEVKKRNPEKSQEQKEIEKLRKQIEDAEKARNRESLVNKALKVAKEKNLPDGIIDFFIGDDEETTTANLAKFEEVYSKGVQAAVDKKFKDSGRQLPGQSGSGEGADYGKQLAKDFAENNKGLEDAQKSYFE</sequence>
<evidence type="ECO:0000256" key="1">
    <source>
        <dbReference type="SAM" id="Coils"/>
    </source>
</evidence>
<organism evidence="3 4">
    <name type="scientific">Bacillus gobiensis</name>
    <dbReference type="NCBI Taxonomy" id="1441095"/>
    <lineage>
        <taxon>Bacteria</taxon>
        <taxon>Bacillati</taxon>
        <taxon>Bacillota</taxon>
        <taxon>Bacilli</taxon>
        <taxon>Bacillales</taxon>
        <taxon>Bacillaceae</taxon>
        <taxon>Bacillus</taxon>
    </lineage>
</organism>
<dbReference type="InterPro" id="IPR025580">
    <property type="entry name" value="Gp46"/>
</dbReference>
<proteinExistence type="predicted"/>
<keyword evidence="3" id="KW-0030">Aminoacyl-tRNA synthetase</keyword>
<name>A0A0M4FQY4_9BACI</name>
<dbReference type="Pfam" id="PF14265">
    <property type="entry name" value="DUF4355"/>
    <property type="match status" value="1"/>
</dbReference>
<protein>
    <submittedName>
        <fullName evidence="3">Alanyl-tRNA synthetase</fullName>
    </submittedName>
</protein>
<dbReference type="OrthoDB" id="1901795at2"/>
<feature type="coiled-coil region" evidence="1">
    <location>
        <begin position="82"/>
        <end position="109"/>
    </location>
</feature>
<dbReference type="RefSeq" id="WP_053603500.1">
    <property type="nucleotide sequence ID" value="NZ_CP012600.1"/>
</dbReference>
<reference evidence="3 4" key="2">
    <citation type="journal article" date="2016" name="Int. J. Syst. Evol. Microbiol.">
        <title>Bacillus gobiensis sp. nov., isolated from a soil sample.</title>
        <authorList>
            <person name="Liu B."/>
            <person name="Liu G.H."/>
            <person name="Cetin S."/>
            <person name="Schumann P."/>
            <person name="Pan Z.Z."/>
            <person name="Chen Q.Q."/>
        </authorList>
    </citation>
    <scope>NUCLEOTIDE SEQUENCE [LARGE SCALE GENOMIC DNA]</scope>
    <source>
        <strain evidence="3 4">FJAT-4402</strain>
    </source>
</reference>
<accession>A0A0M4FQY4</accession>
<evidence type="ECO:0000313" key="4">
    <source>
        <dbReference type="Proteomes" id="UP000067625"/>
    </source>
</evidence>
<dbReference type="PATRIC" id="fig|1441095.3.peg.1986"/>
<dbReference type="STRING" id="1441095.AM592_09035"/>
<dbReference type="EMBL" id="CP012600">
    <property type="protein sequence ID" value="ALC81735.1"/>
    <property type="molecule type" value="Genomic_DNA"/>
</dbReference>
<dbReference type="Proteomes" id="UP000067625">
    <property type="component" value="Chromosome"/>
</dbReference>
<keyword evidence="1" id="KW-0175">Coiled coil</keyword>
<dbReference type="GO" id="GO:0004812">
    <property type="term" value="F:aminoacyl-tRNA ligase activity"/>
    <property type="evidence" value="ECO:0007669"/>
    <property type="project" value="UniProtKB-KW"/>
</dbReference>
<reference evidence="4" key="1">
    <citation type="submission" date="2015-08" db="EMBL/GenBank/DDBJ databases">
        <title>Genome sequencing project for genomic taxonomy and phylogenomics of Bacillus-like bacteria.</title>
        <authorList>
            <person name="Liu B."/>
            <person name="Wang J."/>
            <person name="Zhu Y."/>
            <person name="Liu G."/>
            <person name="Chen Q."/>
            <person name="Chen Z."/>
            <person name="Lan J."/>
            <person name="Che J."/>
            <person name="Ge C."/>
            <person name="Shi H."/>
            <person name="Pan Z."/>
            <person name="Liu X."/>
        </authorList>
    </citation>
    <scope>NUCLEOTIDE SEQUENCE [LARGE SCALE GENOMIC DNA]</scope>
    <source>
        <strain evidence="4">FJAT-4402</strain>
    </source>
</reference>
<gene>
    <name evidence="3" type="ORF">AM592_09035</name>
</gene>
<dbReference type="AlphaFoldDB" id="A0A0M4FQY4"/>
<feature type="region of interest" description="Disordered" evidence="2">
    <location>
        <begin position="160"/>
        <end position="184"/>
    </location>
</feature>
<evidence type="ECO:0000313" key="3">
    <source>
        <dbReference type="EMBL" id="ALC81735.1"/>
    </source>
</evidence>
<keyword evidence="4" id="KW-1185">Reference proteome</keyword>
<keyword evidence="3" id="KW-0436">Ligase</keyword>